<gene>
    <name evidence="2" type="ORF">APAL1065_LOCUS2607</name>
</gene>
<protein>
    <submittedName>
        <fullName evidence="2">Uncharacterized protein</fullName>
    </submittedName>
</protein>
<organism evidence="2">
    <name type="scientific">Entomoneis paludosa</name>
    <dbReference type="NCBI Taxonomy" id="265537"/>
    <lineage>
        <taxon>Eukaryota</taxon>
        <taxon>Sar</taxon>
        <taxon>Stramenopiles</taxon>
        <taxon>Ochrophyta</taxon>
        <taxon>Bacillariophyta</taxon>
        <taxon>Bacillariophyceae</taxon>
        <taxon>Bacillariophycidae</taxon>
        <taxon>Entomoneidaceae</taxon>
        <taxon>Entomoneis</taxon>
    </lineage>
</organism>
<evidence type="ECO:0000313" key="2">
    <source>
        <dbReference type="EMBL" id="CAD9945046.1"/>
    </source>
</evidence>
<accession>A0A7S2Y3W3</accession>
<proteinExistence type="predicted"/>
<dbReference type="EMBL" id="HBHT01003904">
    <property type="protein sequence ID" value="CAD9945046.1"/>
    <property type="molecule type" value="Transcribed_RNA"/>
</dbReference>
<evidence type="ECO:0000256" key="1">
    <source>
        <dbReference type="SAM" id="MobiDB-lite"/>
    </source>
</evidence>
<name>A0A7S2Y3W3_9STRA</name>
<reference evidence="2" key="1">
    <citation type="submission" date="2021-01" db="EMBL/GenBank/DDBJ databases">
        <authorList>
            <person name="Corre E."/>
            <person name="Pelletier E."/>
            <person name="Niang G."/>
            <person name="Scheremetjew M."/>
            <person name="Finn R."/>
            <person name="Kale V."/>
            <person name="Holt S."/>
            <person name="Cochrane G."/>
            <person name="Meng A."/>
            <person name="Brown T."/>
            <person name="Cohen L."/>
        </authorList>
    </citation>
    <scope>NUCLEOTIDE SEQUENCE</scope>
    <source>
        <strain evidence="2">CCMP125</strain>
    </source>
</reference>
<feature type="region of interest" description="Disordered" evidence="1">
    <location>
        <begin position="1"/>
        <end position="26"/>
    </location>
</feature>
<sequence length="435" mass="49979">MAGHTSSSYRNQKHSAKNGGLNRKRRQPGIQIKGNHIKFCCQALFFACAGLLSGSIFLQADLPASPPLITPSTPTTQKNLAIQVPKEIRDKKCAIILFGLPRAFRRLVLPSLRQHVIRINAEKYKCDWYAHWYNDTREMPSRSGQGGELDSIPTLKQALEKTILHYHHHDPRIQFTTDSNTTFWESYGPLIQKILTEKGQRKFRKEHAVDPRLLYWPVKDISYNAQTLINIVKMWHSIQSAYQLAMQSGIPYDRVAVLRSDVMFLTPIDIWSRVPTNQTTTNSSAATIYDLHNEYAVVPGGFGMYPINDRFIYGPAKAVQTWATQRFSLLEEHVHETILKKEPGFGMHNERFLFHSIFPRIEKLEYDMKLCLVRVRADSSVWINDCGNLNDNVQIIEHDILQGQTCQRPLRKLDPKFRMSHVRQLLCDNVAISTP</sequence>
<feature type="compositionally biased region" description="Basic residues" evidence="1">
    <location>
        <begin position="11"/>
        <end position="26"/>
    </location>
</feature>
<dbReference type="AlphaFoldDB" id="A0A7S2Y3W3"/>
<feature type="compositionally biased region" description="Polar residues" evidence="1">
    <location>
        <begin position="1"/>
        <end position="10"/>
    </location>
</feature>